<reference evidence="1" key="1">
    <citation type="submission" date="2023-04" db="EMBL/GenBank/DDBJ databases">
        <title>Draft Genome sequencing of Naganishia species isolated from polar environments using Oxford Nanopore Technology.</title>
        <authorList>
            <person name="Leo P."/>
            <person name="Venkateswaran K."/>
        </authorList>
    </citation>
    <scope>NUCLEOTIDE SEQUENCE</scope>
    <source>
        <strain evidence="1">MNA-CCFEE 5425</strain>
    </source>
</reference>
<sequence length="262" mass="28804">MPSLAVAASLVLKSPQFVAKLFLNHDGKQNGKLWPIPANAILLPDIEGESCRDSGITTAGNLRDSSDKHFDILVDFPGGSDYYAPPYTGDELKAADTSDNSAWVFLFQATMLHYAQNDVQSSPSADEGGQWKNTRDGGQNKQMFNPEFVPQEGENLDRMLFLATNKETSQTAIEAIQDEELKAVLDSMSKSPVLVIPKADTHNILASDRIWIGIGPAEEQGTWTFYNPVERKTRTASRAQLREGVVQDIIYITDHSSLADST</sequence>
<accession>A0ACC2X9A5</accession>
<evidence type="ECO:0000313" key="2">
    <source>
        <dbReference type="Proteomes" id="UP001243375"/>
    </source>
</evidence>
<comment type="caution">
    <text evidence="1">The sequence shown here is derived from an EMBL/GenBank/DDBJ whole genome shotgun (WGS) entry which is preliminary data.</text>
</comment>
<organism evidence="1 2">
    <name type="scientific">Naganishia vaughanmartiniae</name>
    <dbReference type="NCBI Taxonomy" id="1424756"/>
    <lineage>
        <taxon>Eukaryota</taxon>
        <taxon>Fungi</taxon>
        <taxon>Dikarya</taxon>
        <taxon>Basidiomycota</taxon>
        <taxon>Agaricomycotina</taxon>
        <taxon>Tremellomycetes</taxon>
        <taxon>Filobasidiales</taxon>
        <taxon>Filobasidiaceae</taxon>
        <taxon>Naganishia</taxon>
    </lineage>
</organism>
<evidence type="ECO:0000313" key="1">
    <source>
        <dbReference type="EMBL" id="KAJ9119651.1"/>
    </source>
</evidence>
<gene>
    <name evidence="1" type="ORF">QFC22_003361</name>
</gene>
<proteinExistence type="predicted"/>
<dbReference type="Proteomes" id="UP001243375">
    <property type="component" value="Unassembled WGS sequence"/>
</dbReference>
<dbReference type="EMBL" id="JASBWU010000008">
    <property type="protein sequence ID" value="KAJ9119651.1"/>
    <property type="molecule type" value="Genomic_DNA"/>
</dbReference>
<keyword evidence="2" id="KW-1185">Reference proteome</keyword>
<name>A0ACC2X9A5_9TREE</name>
<protein>
    <submittedName>
        <fullName evidence="1">Uncharacterized protein</fullName>
    </submittedName>
</protein>